<dbReference type="AlphaFoldDB" id="A0A7X0SNG7"/>
<feature type="signal peptide" evidence="1">
    <location>
        <begin position="1"/>
        <end position="27"/>
    </location>
</feature>
<evidence type="ECO:0008006" key="4">
    <source>
        <dbReference type="Google" id="ProtNLM"/>
    </source>
</evidence>
<dbReference type="EMBL" id="JACJVO010000024">
    <property type="protein sequence ID" value="MBB6733156.1"/>
    <property type="molecule type" value="Genomic_DNA"/>
</dbReference>
<dbReference type="InterPro" id="IPR011042">
    <property type="entry name" value="6-blade_b-propeller_TolB-like"/>
</dbReference>
<protein>
    <recommendedName>
        <fullName evidence="4">Translocation protein TolB</fullName>
    </recommendedName>
</protein>
<keyword evidence="1" id="KW-0732">Signal</keyword>
<name>A0A7X0SNG7_9BACL</name>
<comment type="caution">
    <text evidence="2">The sequence shown here is derived from an EMBL/GenBank/DDBJ whole genome shotgun (WGS) entry which is preliminary data.</text>
</comment>
<reference evidence="2 3" key="1">
    <citation type="submission" date="2020-08" db="EMBL/GenBank/DDBJ databases">
        <title>Cohnella phylogeny.</title>
        <authorList>
            <person name="Dunlap C."/>
        </authorList>
    </citation>
    <scope>NUCLEOTIDE SEQUENCE [LARGE SCALE GENOMIC DNA]</scope>
    <source>
        <strain evidence="2 3">CBP 2801</strain>
    </source>
</reference>
<dbReference type="RefSeq" id="WP_185130809.1">
    <property type="nucleotide sequence ID" value="NZ_JACJVO010000024.1"/>
</dbReference>
<organism evidence="2 3">
    <name type="scientific">Cohnella zeiphila</name>
    <dbReference type="NCBI Taxonomy" id="2761120"/>
    <lineage>
        <taxon>Bacteria</taxon>
        <taxon>Bacillati</taxon>
        <taxon>Bacillota</taxon>
        <taxon>Bacilli</taxon>
        <taxon>Bacillales</taxon>
        <taxon>Paenibacillaceae</taxon>
        <taxon>Cohnella</taxon>
    </lineage>
</organism>
<dbReference type="SUPFAM" id="SSF82171">
    <property type="entry name" value="DPP6 N-terminal domain-like"/>
    <property type="match status" value="1"/>
</dbReference>
<dbReference type="Gene3D" id="2.120.10.30">
    <property type="entry name" value="TolB, C-terminal domain"/>
    <property type="match status" value="2"/>
</dbReference>
<accession>A0A7X0SNG7</accession>
<evidence type="ECO:0000256" key="1">
    <source>
        <dbReference type="SAM" id="SignalP"/>
    </source>
</evidence>
<evidence type="ECO:0000313" key="2">
    <source>
        <dbReference type="EMBL" id="MBB6733156.1"/>
    </source>
</evidence>
<gene>
    <name evidence="2" type="ORF">H7C18_19745</name>
</gene>
<feature type="chain" id="PRO_5031430950" description="Translocation protein TolB" evidence="1">
    <location>
        <begin position="28"/>
        <end position="423"/>
    </location>
</feature>
<keyword evidence="3" id="KW-1185">Reference proteome</keyword>
<evidence type="ECO:0000313" key="3">
    <source>
        <dbReference type="Proteomes" id="UP000564644"/>
    </source>
</evidence>
<dbReference type="Proteomes" id="UP000564644">
    <property type="component" value="Unassembled WGS sequence"/>
</dbReference>
<proteinExistence type="predicted"/>
<sequence>MNIRQKWLLAALAAALTLGAGIGTASAAKDAPLRAAYVRGGDLWIREGSVERQLTTGQRAAGPKWSFDARWIAYAAGENGRELWVRPAGEGEGHLVSRVAGDRFEWAPSLNRLAYREGNRIDWIDAERPGQPINAASGIGNFSWLPGGGGFVASSESELKPDGGWTPVRILKIPLSAQGDAARFRTLYTLPDRSDDFFAVGTSFFRWSADGRWMAFLAKPTASLSADSNTLCVLSADGSSFQQLDKMAGGEQQFAWAEGDDRLAYIAGEGREATSNKRLETADIPLGRPTIHTPAGFVDQTPAWKGDRRILVSRAREQKEWATEPAKRPFPYLVEVGLRGKRERRVTSPSSAHGDYAPVYLPASRTLAWVRSDRRSADVMIVGAGGGPARVWIRRIDLGANYYEQWNWGAVLQFYEDRRKASR</sequence>